<dbReference type="Pfam" id="PF01609">
    <property type="entry name" value="DDE_Tnp_1"/>
    <property type="match status" value="1"/>
</dbReference>
<reference evidence="2 3" key="1">
    <citation type="submission" date="2015-04" db="EMBL/GenBank/DDBJ databases">
        <title>Lasius niger genome sequencing.</title>
        <authorList>
            <person name="Konorov E.A."/>
            <person name="Nikitin M.A."/>
            <person name="Kirill M.V."/>
            <person name="Chang P."/>
        </authorList>
    </citation>
    <scope>NUCLEOTIDE SEQUENCE [LARGE SCALE GENOMIC DNA]</scope>
    <source>
        <tissue evidence="2">Whole</tissue>
    </source>
</reference>
<dbReference type="PaxDb" id="67767-A0A0J7K2B7"/>
<dbReference type="GO" id="GO:0003677">
    <property type="term" value="F:DNA binding"/>
    <property type="evidence" value="ECO:0007669"/>
    <property type="project" value="InterPro"/>
</dbReference>
<dbReference type="EMBL" id="LBMM01016381">
    <property type="protein sequence ID" value="KMQ84444.1"/>
    <property type="molecule type" value="Genomic_DNA"/>
</dbReference>
<proteinExistence type="predicted"/>
<organism evidence="2 3">
    <name type="scientific">Lasius niger</name>
    <name type="common">Black garden ant</name>
    <dbReference type="NCBI Taxonomy" id="67767"/>
    <lineage>
        <taxon>Eukaryota</taxon>
        <taxon>Metazoa</taxon>
        <taxon>Ecdysozoa</taxon>
        <taxon>Arthropoda</taxon>
        <taxon>Hexapoda</taxon>
        <taxon>Insecta</taxon>
        <taxon>Pterygota</taxon>
        <taxon>Neoptera</taxon>
        <taxon>Endopterygota</taxon>
        <taxon>Hymenoptera</taxon>
        <taxon>Apocrita</taxon>
        <taxon>Aculeata</taxon>
        <taxon>Formicoidea</taxon>
        <taxon>Formicidae</taxon>
        <taxon>Formicinae</taxon>
        <taxon>Lasius</taxon>
        <taxon>Lasius</taxon>
    </lineage>
</organism>
<dbReference type="Proteomes" id="UP000036403">
    <property type="component" value="Unassembled WGS sequence"/>
</dbReference>
<comment type="caution">
    <text evidence="2">The sequence shown here is derived from an EMBL/GenBank/DDBJ whole genome shotgun (WGS) entry which is preliminary data.</text>
</comment>
<protein>
    <recommendedName>
        <fullName evidence="1">Transposase IS4-like domain-containing protein</fullName>
    </recommendedName>
</protein>
<dbReference type="GO" id="GO:0004803">
    <property type="term" value="F:transposase activity"/>
    <property type="evidence" value="ECO:0007669"/>
    <property type="project" value="InterPro"/>
</dbReference>
<dbReference type="OrthoDB" id="7446692at2759"/>
<feature type="non-terminal residue" evidence="2">
    <location>
        <position position="361"/>
    </location>
</feature>
<name>A0A0J7K2B7_LASNI</name>
<dbReference type="AlphaFoldDB" id="A0A0J7K2B7"/>
<dbReference type="PANTHER" id="PTHR23080">
    <property type="entry name" value="THAP DOMAIN PROTEIN"/>
    <property type="match status" value="1"/>
</dbReference>
<dbReference type="InterPro" id="IPR002559">
    <property type="entry name" value="Transposase_11"/>
</dbReference>
<evidence type="ECO:0000313" key="2">
    <source>
        <dbReference type="EMBL" id="KMQ84444.1"/>
    </source>
</evidence>
<dbReference type="GO" id="GO:0006313">
    <property type="term" value="P:DNA transposition"/>
    <property type="evidence" value="ECO:0007669"/>
    <property type="project" value="InterPro"/>
</dbReference>
<keyword evidence="3" id="KW-1185">Reference proteome</keyword>
<accession>A0A0J7K2B7</accession>
<gene>
    <name evidence="2" type="ORF">RF55_17732</name>
</gene>
<evidence type="ECO:0000259" key="1">
    <source>
        <dbReference type="Pfam" id="PF01609"/>
    </source>
</evidence>
<evidence type="ECO:0000313" key="3">
    <source>
        <dbReference type="Proteomes" id="UP000036403"/>
    </source>
</evidence>
<sequence>METLTVKCDSTLFDQVGESSLSEKQLLIFTGLTWDNLNELKDMMTSLRNKYEQSVSDYCGSIMKSFERDILPTCFGLQALNRDDIINNRTTTIAKKLFDVQENMFLICDGTYARHQKSTNSEYQRKSFSGQKKVPLCKPFTICATDGYVVDMVFLANQNDADILKIIMEDPNGLSKFLKEGDTFVLDRGFRDIKSDLEEKKFKVLMPALKGKRKQLTTEESNQSRFVTKIRWAVESVHGVLKQKYHLLDHKIDNKLLPNIGLYFRIASFLNNTFGKRFDSDVDTFDEVVQRMHIRKSVENTLAIEAEEKGSYQLSQSVSYLAEMIDKNGELNIKFVKNEKNVLKVEVQSRHVSRTKYRCFL</sequence>
<feature type="domain" description="Transposase IS4-like" evidence="1">
    <location>
        <begin position="105"/>
        <end position="251"/>
    </location>
</feature>